<keyword evidence="6" id="KW-1185">Reference proteome</keyword>
<keyword evidence="3 5" id="KW-0067">ATP-binding</keyword>
<dbReference type="OrthoDB" id="9776369at2"/>
<dbReference type="eggNOG" id="COG1131">
    <property type="taxonomic scope" value="Bacteria"/>
</dbReference>
<evidence type="ECO:0000259" key="4">
    <source>
        <dbReference type="PROSITE" id="PS50893"/>
    </source>
</evidence>
<proteinExistence type="predicted"/>
<reference evidence="5 6" key="1">
    <citation type="submission" date="2013-08" db="EMBL/GenBank/DDBJ databases">
        <authorList>
            <person name="Huang J."/>
            <person name="Wang G."/>
        </authorList>
    </citation>
    <scope>NUCLEOTIDE SEQUENCE [LARGE SCALE GENOMIC DNA]</scope>
    <source>
        <strain evidence="5 6">JSM 072002</strain>
    </source>
</reference>
<dbReference type="GO" id="GO:0016887">
    <property type="term" value="F:ATP hydrolysis activity"/>
    <property type="evidence" value="ECO:0007669"/>
    <property type="project" value="InterPro"/>
</dbReference>
<dbReference type="PROSITE" id="PS50893">
    <property type="entry name" value="ABC_TRANSPORTER_2"/>
    <property type="match status" value="1"/>
</dbReference>
<dbReference type="InterPro" id="IPR003593">
    <property type="entry name" value="AAA+_ATPase"/>
</dbReference>
<dbReference type="Gene3D" id="3.40.50.300">
    <property type="entry name" value="P-loop containing nucleotide triphosphate hydrolases"/>
    <property type="match status" value="1"/>
</dbReference>
<feature type="domain" description="ABC transporter" evidence="4">
    <location>
        <begin position="11"/>
        <end position="243"/>
    </location>
</feature>
<evidence type="ECO:0000256" key="3">
    <source>
        <dbReference type="ARBA" id="ARBA00022840"/>
    </source>
</evidence>
<dbReference type="InterPro" id="IPR027417">
    <property type="entry name" value="P-loop_NTPase"/>
</dbReference>
<dbReference type="AlphaFoldDB" id="A0A0A5FV82"/>
<dbReference type="EMBL" id="AVPG01000033">
    <property type="protein sequence ID" value="KGX84696.1"/>
    <property type="molecule type" value="Genomic_DNA"/>
</dbReference>
<keyword evidence="2" id="KW-0547">Nucleotide-binding</keyword>
<evidence type="ECO:0000256" key="1">
    <source>
        <dbReference type="ARBA" id="ARBA00022448"/>
    </source>
</evidence>
<keyword evidence="1" id="KW-0813">Transport</keyword>
<name>A0A0A5FV82_9BACI</name>
<dbReference type="GO" id="GO:0005524">
    <property type="term" value="F:ATP binding"/>
    <property type="evidence" value="ECO:0007669"/>
    <property type="project" value="UniProtKB-KW"/>
</dbReference>
<accession>A0A0A5FV82</accession>
<evidence type="ECO:0000313" key="6">
    <source>
        <dbReference type="Proteomes" id="UP000030401"/>
    </source>
</evidence>
<sequence>MIEIKGDNKDLIINAVSKSYKRGTVRANCDISVALHPGQIVAIIGHNGAGKSTLLNQIIGIVKPDQGQIDYNGISFIDNTKYARSLVSMMPQLYAPLAGVTLRQSIESILHIRGISGKKNKELCKEILDELKIEKWADRPGEKLSGGLQRLASFAMAVVYPSPILLLDEPTNDVDPVRRKLIWNYMRKLARNGHILVVVTHNLLEVEQYADRFLLLNHGKLIQDELTVGEHKQISSNTLFVVMNDWDALSNLPESLETRYIEEEMQVIFNLSAEQVPDAIAWVLKQIHERKVVNYRLTSATLEASYGGLTDGNE</sequence>
<dbReference type="SUPFAM" id="SSF52540">
    <property type="entry name" value="P-loop containing nucleoside triphosphate hydrolases"/>
    <property type="match status" value="1"/>
</dbReference>
<evidence type="ECO:0000313" key="5">
    <source>
        <dbReference type="EMBL" id="KGX84696.1"/>
    </source>
</evidence>
<dbReference type="PANTHER" id="PTHR42711:SF19">
    <property type="entry name" value="DOXORUBICIN RESISTANCE ATP-BINDING PROTEIN DRRA"/>
    <property type="match status" value="1"/>
</dbReference>
<dbReference type="SMART" id="SM00382">
    <property type="entry name" value="AAA"/>
    <property type="match status" value="1"/>
</dbReference>
<dbReference type="InterPro" id="IPR050763">
    <property type="entry name" value="ABC_transporter_ATP-binding"/>
</dbReference>
<gene>
    <name evidence="5" type="ORF">N784_12170</name>
</gene>
<evidence type="ECO:0000256" key="2">
    <source>
        <dbReference type="ARBA" id="ARBA00022741"/>
    </source>
</evidence>
<dbReference type="InterPro" id="IPR003439">
    <property type="entry name" value="ABC_transporter-like_ATP-bd"/>
</dbReference>
<dbReference type="Pfam" id="PF00005">
    <property type="entry name" value="ABC_tran"/>
    <property type="match status" value="1"/>
</dbReference>
<dbReference type="RefSeq" id="WP_036836110.1">
    <property type="nucleotide sequence ID" value="NZ_AVPG01000033.1"/>
</dbReference>
<dbReference type="STRING" id="1385512.N784_12170"/>
<protein>
    <submittedName>
        <fullName evidence="5">ABC transporter ATP-binding protein</fullName>
    </submittedName>
</protein>
<organism evidence="5 6">
    <name type="scientific">Pontibacillus litoralis JSM 072002</name>
    <dbReference type="NCBI Taxonomy" id="1385512"/>
    <lineage>
        <taxon>Bacteria</taxon>
        <taxon>Bacillati</taxon>
        <taxon>Bacillota</taxon>
        <taxon>Bacilli</taxon>
        <taxon>Bacillales</taxon>
        <taxon>Bacillaceae</taxon>
        <taxon>Pontibacillus</taxon>
    </lineage>
</organism>
<dbReference type="PANTHER" id="PTHR42711">
    <property type="entry name" value="ABC TRANSPORTER ATP-BINDING PROTEIN"/>
    <property type="match status" value="1"/>
</dbReference>
<comment type="caution">
    <text evidence="5">The sequence shown here is derived from an EMBL/GenBank/DDBJ whole genome shotgun (WGS) entry which is preliminary data.</text>
</comment>
<dbReference type="Proteomes" id="UP000030401">
    <property type="component" value="Unassembled WGS sequence"/>
</dbReference>